<evidence type="ECO:0000313" key="2">
    <source>
        <dbReference type="EMBL" id="OHT47371.1"/>
    </source>
</evidence>
<gene>
    <name evidence="3" type="ORF">B0A71_09365</name>
    <name evidence="2" type="ORF">BHE19_20195</name>
</gene>
<dbReference type="Pfam" id="PF12836">
    <property type="entry name" value="HHH_3"/>
    <property type="match status" value="2"/>
</dbReference>
<organism evidence="2 4">
    <name type="scientific">Flavobacterium tructae</name>
    <dbReference type="NCBI Taxonomy" id="1114873"/>
    <lineage>
        <taxon>Bacteria</taxon>
        <taxon>Pseudomonadati</taxon>
        <taxon>Bacteroidota</taxon>
        <taxon>Flavobacteriia</taxon>
        <taxon>Flavobacteriales</taxon>
        <taxon>Flavobacteriaceae</taxon>
        <taxon>Flavobacterium</taxon>
    </lineage>
</organism>
<evidence type="ECO:0000256" key="1">
    <source>
        <dbReference type="SAM" id="Phobius"/>
    </source>
</evidence>
<dbReference type="PANTHER" id="PTHR21180:SF32">
    <property type="entry name" value="ENDONUCLEASE_EXONUCLEASE_PHOSPHATASE FAMILY DOMAIN-CONTAINING PROTEIN 1"/>
    <property type="match status" value="1"/>
</dbReference>
<evidence type="ECO:0008006" key="6">
    <source>
        <dbReference type="Google" id="ProtNLM"/>
    </source>
</evidence>
<keyword evidence="5" id="KW-1185">Reference proteome</keyword>
<reference evidence="4" key="1">
    <citation type="submission" date="2016-09" db="EMBL/GenBank/DDBJ databases">
        <authorList>
            <person name="Chen S."/>
            <person name="Walker E."/>
        </authorList>
    </citation>
    <scope>NUCLEOTIDE SEQUENCE [LARGE SCALE GENOMIC DNA]</scope>
    <source>
        <strain evidence="4">MSU</strain>
    </source>
</reference>
<evidence type="ECO:0000313" key="3">
    <source>
        <dbReference type="EMBL" id="OXB19652.1"/>
    </source>
</evidence>
<dbReference type="Proteomes" id="UP000180252">
    <property type="component" value="Unassembled WGS sequence"/>
</dbReference>
<dbReference type="EMBL" id="MIKE01000001">
    <property type="protein sequence ID" value="OHT47371.1"/>
    <property type="molecule type" value="Genomic_DNA"/>
</dbReference>
<dbReference type="InterPro" id="IPR051675">
    <property type="entry name" value="Endo/Exo/Phosphatase_dom_1"/>
</dbReference>
<dbReference type="EMBL" id="MUHG01000017">
    <property type="protein sequence ID" value="OXB19652.1"/>
    <property type="molecule type" value="Genomic_DNA"/>
</dbReference>
<sequence length="295" mass="34340">MKLKRFEVLLKFTREQRKGVFLLFIIIVVLQAVYFLVDFDISEKIAPQEKQWLTLQSEIDSLKLLKFGEKRKVYAFNPNFITDYKAYKLGMSVQEIDRLLAFRKENKYVNSAKEFQEVTKISDSLLDVISPLFKFPNWVKNKSSHKMERNEFVKEPVYKKGKIIVLDINDATQEDLVKIYGIGEALSLRILKQREVLGGFVSMEQMNEVWGLSPEVVKELTAHFKVVIPSSLKKISINEASLKELAKFPYFRYALAKEIVTYRSMNGNINNIEDLSKIKGFPIEKAKIISLYLEF</sequence>
<dbReference type="Proteomes" id="UP000198319">
    <property type="component" value="Unassembled WGS sequence"/>
</dbReference>
<dbReference type="SUPFAM" id="SSF47781">
    <property type="entry name" value="RuvA domain 2-like"/>
    <property type="match status" value="2"/>
</dbReference>
<dbReference type="Gene3D" id="1.10.150.280">
    <property type="entry name" value="AF1531-like domain"/>
    <property type="match status" value="2"/>
</dbReference>
<dbReference type="GO" id="GO:0015628">
    <property type="term" value="P:protein secretion by the type II secretion system"/>
    <property type="evidence" value="ECO:0007669"/>
    <property type="project" value="TreeGrafter"/>
</dbReference>
<keyword evidence="1" id="KW-1133">Transmembrane helix</keyword>
<keyword evidence="1" id="KW-0472">Membrane</keyword>
<dbReference type="OrthoDB" id="981124at2"/>
<dbReference type="InterPro" id="IPR010994">
    <property type="entry name" value="RuvA_2-like"/>
</dbReference>
<proteinExistence type="predicted"/>
<accession>A0A1S1JCQ6</accession>
<reference evidence="2" key="2">
    <citation type="submission" date="2016-09" db="EMBL/GenBank/DDBJ databases">
        <authorList>
            <person name="Capua I."/>
            <person name="De Benedictis P."/>
            <person name="Joannis T."/>
            <person name="Lombin L.H."/>
            <person name="Cattoli G."/>
        </authorList>
    </citation>
    <scope>NUCLEOTIDE SEQUENCE [LARGE SCALE GENOMIC DNA]</scope>
    <source>
        <strain evidence="2">MSU</strain>
    </source>
</reference>
<feature type="transmembrane region" description="Helical" evidence="1">
    <location>
        <begin position="20"/>
        <end position="37"/>
    </location>
</feature>
<dbReference type="RefSeq" id="WP_070905497.1">
    <property type="nucleotide sequence ID" value="NZ_MIKE01000001.1"/>
</dbReference>
<dbReference type="AlphaFoldDB" id="A0A1S1JCQ6"/>
<name>A0A1S1JCQ6_9FLAO</name>
<dbReference type="STRING" id="1278819.BHE19_20195"/>
<evidence type="ECO:0000313" key="4">
    <source>
        <dbReference type="Proteomes" id="UP000180252"/>
    </source>
</evidence>
<reference evidence="3 5" key="3">
    <citation type="submission" date="2016-11" db="EMBL/GenBank/DDBJ databases">
        <title>Whole genomes of Flavobacteriaceae.</title>
        <authorList>
            <person name="Stine C."/>
            <person name="Li C."/>
            <person name="Tadesse D."/>
        </authorList>
    </citation>
    <scope>NUCLEOTIDE SEQUENCE [LARGE SCALE GENOMIC DNA]</scope>
    <source>
        <strain evidence="3 5">ATCC BAA-2541</strain>
    </source>
</reference>
<comment type="caution">
    <text evidence="2">The sequence shown here is derived from an EMBL/GenBank/DDBJ whole genome shotgun (WGS) entry which is preliminary data.</text>
</comment>
<protein>
    <recommendedName>
        <fullName evidence="6">Helix-hairpin-helix domain-containing protein</fullName>
    </recommendedName>
</protein>
<keyword evidence="1" id="KW-0812">Transmembrane</keyword>
<dbReference type="GO" id="GO:0015627">
    <property type="term" value="C:type II protein secretion system complex"/>
    <property type="evidence" value="ECO:0007669"/>
    <property type="project" value="TreeGrafter"/>
</dbReference>
<evidence type="ECO:0000313" key="5">
    <source>
        <dbReference type="Proteomes" id="UP000198319"/>
    </source>
</evidence>
<dbReference type="PANTHER" id="PTHR21180">
    <property type="entry name" value="ENDONUCLEASE/EXONUCLEASE/PHOSPHATASE FAMILY DOMAIN-CONTAINING PROTEIN 1"/>
    <property type="match status" value="1"/>
</dbReference>